<dbReference type="SUPFAM" id="SSF50998">
    <property type="entry name" value="Quinoprotein alcohol dehydrogenase-like"/>
    <property type="match status" value="1"/>
</dbReference>
<keyword evidence="3" id="KW-0560">Oxidoreductase</keyword>
<dbReference type="SMART" id="SM00564">
    <property type="entry name" value="PQQ"/>
    <property type="match status" value="3"/>
</dbReference>
<evidence type="ECO:0000256" key="1">
    <source>
        <dbReference type="ARBA" id="ARBA00001931"/>
    </source>
</evidence>
<dbReference type="InterPro" id="IPR002372">
    <property type="entry name" value="PQQ_rpt_dom"/>
</dbReference>
<comment type="cofactor">
    <cofactor evidence="1">
        <name>pyrroloquinoline quinone</name>
        <dbReference type="ChEBI" id="CHEBI:58442"/>
    </cofactor>
</comment>
<proteinExistence type="inferred from homology"/>
<dbReference type="Gene3D" id="2.140.10.10">
    <property type="entry name" value="Quinoprotein alcohol dehydrogenase-like superfamily"/>
    <property type="match status" value="1"/>
</dbReference>
<dbReference type="AlphaFoldDB" id="A0A382CJM1"/>
<feature type="domain" description="Pyrrolo-quinoline quinone repeat" evidence="4">
    <location>
        <begin position="48"/>
        <end position="268"/>
    </location>
</feature>
<evidence type="ECO:0000256" key="2">
    <source>
        <dbReference type="ARBA" id="ARBA00008156"/>
    </source>
</evidence>
<evidence type="ECO:0000313" key="5">
    <source>
        <dbReference type="EMBL" id="SVB26270.1"/>
    </source>
</evidence>
<comment type="similarity">
    <text evidence="2">Belongs to the bacterial PQQ dehydrogenase family.</text>
</comment>
<protein>
    <recommendedName>
        <fullName evidence="4">Pyrrolo-quinoline quinone repeat domain-containing protein</fullName>
    </recommendedName>
</protein>
<evidence type="ECO:0000259" key="4">
    <source>
        <dbReference type="Pfam" id="PF01011"/>
    </source>
</evidence>
<feature type="non-terminal residue" evidence="5">
    <location>
        <position position="274"/>
    </location>
</feature>
<sequence>MRTVSPSTFGLFLLSVLLASVSVSAQSVADSYGPVTEEMLVNPPPGDWPMWRRTYGHWGHSPLEQINTSNVGTLRLAWAWTMTEGKQETTPLVHDGMMFLVQACDFVEALDLRDGSRVWQYRREQVEHRASMACANRNGALYQDKLFIATHDAHLVALNARTGEVEWDVAVGDWTIGQHYSGGPMVIKGRVVAGMSGCYHLNTRCWVSAHDVNTGQEVWRTHTIPGKGEFGYDSWGDIPEEDRRGGSAWNSPSYDPDLNLIYTGVGVPIPWGSV</sequence>
<dbReference type="GO" id="GO:0016491">
    <property type="term" value="F:oxidoreductase activity"/>
    <property type="evidence" value="ECO:0007669"/>
    <property type="project" value="UniProtKB-KW"/>
</dbReference>
<dbReference type="PANTHER" id="PTHR32303">
    <property type="entry name" value="QUINOPROTEIN ALCOHOL DEHYDROGENASE (CYTOCHROME C)"/>
    <property type="match status" value="1"/>
</dbReference>
<gene>
    <name evidence="5" type="ORF">METZ01_LOCUS179124</name>
</gene>
<dbReference type="InterPro" id="IPR018391">
    <property type="entry name" value="PQQ_b-propeller_rpt"/>
</dbReference>
<organism evidence="5">
    <name type="scientific">marine metagenome</name>
    <dbReference type="NCBI Taxonomy" id="408172"/>
    <lineage>
        <taxon>unclassified sequences</taxon>
        <taxon>metagenomes</taxon>
        <taxon>ecological metagenomes</taxon>
    </lineage>
</organism>
<evidence type="ECO:0000256" key="3">
    <source>
        <dbReference type="ARBA" id="ARBA00023002"/>
    </source>
</evidence>
<name>A0A382CJM1_9ZZZZ</name>
<accession>A0A382CJM1</accession>
<reference evidence="5" key="1">
    <citation type="submission" date="2018-05" db="EMBL/GenBank/DDBJ databases">
        <authorList>
            <person name="Lanie J.A."/>
            <person name="Ng W.-L."/>
            <person name="Kazmierczak K.M."/>
            <person name="Andrzejewski T.M."/>
            <person name="Davidsen T.M."/>
            <person name="Wayne K.J."/>
            <person name="Tettelin H."/>
            <person name="Glass J.I."/>
            <person name="Rusch D."/>
            <person name="Podicherti R."/>
            <person name="Tsui H.-C.T."/>
            <person name="Winkler M.E."/>
        </authorList>
    </citation>
    <scope>NUCLEOTIDE SEQUENCE</scope>
</reference>
<dbReference type="EMBL" id="UINC01034825">
    <property type="protein sequence ID" value="SVB26270.1"/>
    <property type="molecule type" value="Genomic_DNA"/>
</dbReference>
<dbReference type="InterPro" id="IPR011047">
    <property type="entry name" value="Quinoprotein_ADH-like_sf"/>
</dbReference>
<dbReference type="Pfam" id="PF01011">
    <property type="entry name" value="PQQ"/>
    <property type="match status" value="1"/>
</dbReference>